<protein>
    <recommendedName>
        <fullName evidence="1">Peptidase C39-like domain-containing protein</fullName>
    </recommendedName>
</protein>
<name>Q5P7K0_AROAE</name>
<accession>Q5P7K0</accession>
<dbReference type="CDD" id="cd02549">
    <property type="entry name" value="Peptidase_C39A"/>
    <property type="match status" value="1"/>
</dbReference>
<dbReference type="KEGG" id="eba:ebA1117"/>
<dbReference type="Proteomes" id="UP000006552">
    <property type="component" value="Chromosome"/>
</dbReference>
<dbReference type="HOGENOM" id="CLU_069114_0_0_4"/>
<dbReference type="NCBIfam" id="NF033920">
    <property type="entry name" value="C39_PA2778_fam"/>
    <property type="match status" value="1"/>
</dbReference>
<proteinExistence type="predicted"/>
<feature type="domain" description="Peptidase C39-like" evidence="1">
    <location>
        <begin position="54"/>
        <end position="158"/>
    </location>
</feature>
<organism evidence="2 3">
    <name type="scientific">Aromatoleum aromaticum (strain DSM 19018 / LMG 30748 / EbN1)</name>
    <name type="common">Azoarcus sp. (strain EbN1)</name>
    <dbReference type="NCBI Taxonomy" id="76114"/>
    <lineage>
        <taxon>Bacteria</taxon>
        <taxon>Pseudomonadati</taxon>
        <taxon>Pseudomonadota</taxon>
        <taxon>Betaproteobacteria</taxon>
        <taxon>Rhodocyclales</taxon>
        <taxon>Rhodocyclaceae</taxon>
        <taxon>Aromatoleum</taxon>
    </lineage>
</organism>
<evidence type="ECO:0000313" key="2">
    <source>
        <dbReference type="EMBL" id="CAI06711.1"/>
    </source>
</evidence>
<keyword evidence="3" id="KW-1185">Reference proteome</keyword>
<dbReference type="InterPro" id="IPR011990">
    <property type="entry name" value="TPR-like_helical_dom_sf"/>
</dbReference>
<dbReference type="InterPro" id="IPR039563">
    <property type="entry name" value="Peptidase_C39_single_dom"/>
</dbReference>
<dbReference type="Gene3D" id="3.90.70.10">
    <property type="entry name" value="Cysteine proteinases"/>
    <property type="match status" value="1"/>
</dbReference>
<dbReference type="EMBL" id="CR555306">
    <property type="protein sequence ID" value="CAI06711.1"/>
    <property type="molecule type" value="Genomic_DNA"/>
</dbReference>
<sequence length="320" mass="34495">MRPGPRRHPVLPFAALCAAMLLMLALTGCAVQAPRLLGHPPPDLPRQVELVKTPFFPQLELQCGPAALATALSANGPMIRPQALVDEVFLPGREGSLQLEMLAGARRHGMVATLLPGSLEAVMRETAAGHPVVVLQNLGLSWAPTWHYAVVIGYDLDAAIFVLRSGTSERLELAFRTFEHTWDRSQRWAFVALPPGRLPATATEDEATRALVAFERNAPPDAAARAYAAALARWPDSLVLAMGLGNARHAAGDKAGAEQAFRDAAARHDSAAAWNNHASVLLELGRRDEARRAAQRAVELGGPLREAALTTLRAIDRQER</sequence>
<dbReference type="Gene3D" id="1.25.40.10">
    <property type="entry name" value="Tetratricopeptide repeat domain"/>
    <property type="match status" value="1"/>
</dbReference>
<evidence type="ECO:0000313" key="3">
    <source>
        <dbReference type="Proteomes" id="UP000006552"/>
    </source>
</evidence>
<dbReference type="PROSITE" id="PS51257">
    <property type="entry name" value="PROKAR_LIPOPROTEIN"/>
    <property type="match status" value="1"/>
</dbReference>
<dbReference type="SUPFAM" id="SSF48452">
    <property type="entry name" value="TPR-like"/>
    <property type="match status" value="1"/>
</dbReference>
<gene>
    <name evidence="2" type="ORF">ebA1117</name>
</gene>
<dbReference type="InterPro" id="IPR039564">
    <property type="entry name" value="Peptidase_C39-like"/>
</dbReference>
<dbReference type="eggNOG" id="COG3271">
    <property type="taxonomic scope" value="Bacteria"/>
</dbReference>
<dbReference type="Pfam" id="PF13529">
    <property type="entry name" value="Peptidase_C39_2"/>
    <property type="match status" value="1"/>
</dbReference>
<reference evidence="2 3" key="1">
    <citation type="journal article" date="2005" name="Arch. Microbiol.">
        <title>The genome sequence of an anaerobic aromatic-degrading denitrifying bacterium, strain EbN1.</title>
        <authorList>
            <person name="Rabus R."/>
            <person name="Kube M."/>
            <person name="Heider J."/>
            <person name="Beck A."/>
            <person name="Heitmann K."/>
            <person name="Widdel F."/>
            <person name="Reinhardt R."/>
        </authorList>
    </citation>
    <scope>NUCLEOTIDE SEQUENCE [LARGE SCALE GENOMIC DNA]</scope>
    <source>
        <strain evidence="2 3">EbN1</strain>
    </source>
</reference>
<dbReference type="AlphaFoldDB" id="Q5P7K0"/>
<dbReference type="STRING" id="76114.ebA1117"/>
<evidence type="ECO:0000259" key="1">
    <source>
        <dbReference type="Pfam" id="PF13529"/>
    </source>
</evidence>